<name>A0ABR2ANB6_9ROSI</name>
<dbReference type="InterPro" id="IPR035979">
    <property type="entry name" value="RBD_domain_sf"/>
</dbReference>
<gene>
    <name evidence="1" type="ORF">V6N12_020159</name>
</gene>
<dbReference type="Proteomes" id="UP001472677">
    <property type="component" value="Unassembled WGS sequence"/>
</dbReference>
<protein>
    <recommendedName>
        <fullName evidence="3">RRM domain-containing protein</fullName>
    </recommendedName>
</protein>
<evidence type="ECO:0008006" key="3">
    <source>
        <dbReference type="Google" id="ProtNLM"/>
    </source>
</evidence>
<sequence>MDVYIAYRNQMRRYKKTTFAFIRFRGEAEAKEAIEKGSGRLRVGFHIRVYNARSGKESSVRGTPKAQAVFQE</sequence>
<proteinExistence type="predicted"/>
<comment type="caution">
    <text evidence="1">The sequence shown here is derived from an EMBL/GenBank/DDBJ whole genome shotgun (WGS) entry which is preliminary data.</text>
</comment>
<dbReference type="SUPFAM" id="SSF54928">
    <property type="entry name" value="RNA-binding domain, RBD"/>
    <property type="match status" value="1"/>
</dbReference>
<evidence type="ECO:0000313" key="2">
    <source>
        <dbReference type="Proteomes" id="UP001472677"/>
    </source>
</evidence>
<dbReference type="EMBL" id="JBBPBM010000449">
    <property type="protein sequence ID" value="KAK8495299.1"/>
    <property type="molecule type" value="Genomic_DNA"/>
</dbReference>
<dbReference type="CDD" id="cd00590">
    <property type="entry name" value="RRM_SF"/>
    <property type="match status" value="1"/>
</dbReference>
<keyword evidence="2" id="KW-1185">Reference proteome</keyword>
<organism evidence="1 2">
    <name type="scientific">Hibiscus sabdariffa</name>
    <name type="common">roselle</name>
    <dbReference type="NCBI Taxonomy" id="183260"/>
    <lineage>
        <taxon>Eukaryota</taxon>
        <taxon>Viridiplantae</taxon>
        <taxon>Streptophyta</taxon>
        <taxon>Embryophyta</taxon>
        <taxon>Tracheophyta</taxon>
        <taxon>Spermatophyta</taxon>
        <taxon>Magnoliopsida</taxon>
        <taxon>eudicotyledons</taxon>
        <taxon>Gunneridae</taxon>
        <taxon>Pentapetalae</taxon>
        <taxon>rosids</taxon>
        <taxon>malvids</taxon>
        <taxon>Malvales</taxon>
        <taxon>Malvaceae</taxon>
        <taxon>Malvoideae</taxon>
        <taxon>Hibiscus</taxon>
    </lineage>
</organism>
<accession>A0ABR2ANB6</accession>
<reference evidence="1 2" key="1">
    <citation type="journal article" date="2024" name="G3 (Bethesda)">
        <title>Genome assembly of Hibiscus sabdariffa L. provides insights into metabolisms of medicinal natural products.</title>
        <authorList>
            <person name="Kim T."/>
        </authorList>
    </citation>
    <scope>NUCLEOTIDE SEQUENCE [LARGE SCALE GENOMIC DNA]</scope>
    <source>
        <strain evidence="1">TK-2024</strain>
        <tissue evidence="1">Old leaves</tissue>
    </source>
</reference>
<evidence type="ECO:0000313" key="1">
    <source>
        <dbReference type="EMBL" id="KAK8495299.1"/>
    </source>
</evidence>